<reference evidence="3" key="1">
    <citation type="submission" date="2012-12" db="EMBL/GenBank/DDBJ databases">
        <authorList>
            <person name="Hellsten U."/>
            <person name="Grimwood J."/>
            <person name="Chapman J.A."/>
            <person name="Shapiro H."/>
            <person name="Aerts A."/>
            <person name="Otillar R.P."/>
            <person name="Terry A.Y."/>
            <person name="Boore J.L."/>
            <person name="Simakov O."/>
            <person name="Marletaz F."/>
            <person name="Cho S.-J."/>
            <person name="Edsinger-Gonzales E."/>
            <person name="Havlak P."/>
            <person name="Kuo D.-H."/>
            <person name="Larsson T."/>
            <person name="Lv J."/>
            <person name="Arendt D."/>
            <person name="Savage R."/>
            <person name="Osoegawa K."/>
            <person name="de Jong P."/>
            <person name="Lindberg D.R."/>
            <person name="Seaver E.C."/>
            <person name="Weisblat D.A."/>
            <person name="Putnam N.H."/>
            <person name="Grigoriev I.V."/>
            <person name="Rokhsar D.S."/>
        </authorList>
    </citation>
    <scope>NUCLEOTIDE SEQUENCE</scope>
</reference>
<dbReference type="RefSeq" id="XP_009023281.1">
    <property type="nucleotide sequence ID" value="XM_009025033.1"/>
</dbReference>
<dbReference type="Proteomes" id="UP000015101">
    <property type="component" value="Unassembled WGS sequence"/>
</dbReference>
<dbReference type="KEGG" id="hro:HELRODRAFT_162992"/>
<dbReference type="OrthoDB" id="6151331at2759"/>
<dbReference type="CTD" id="20199884"/>
<dbReference type="EMBL" id="AMQM01001257">
    <property type="status" value="NOT_ANNOTATED_CDS"/>
    <property type="molecule type" value="Genomic_DNA"/>
</dbReference>
<keyword evidence="3" id="KW-1185">Reference proteome</keyword>
<proteinExistence type="predicted"/>
<gene>
    <name evidence="2" type="primary">20199884</name>
    <name evidence="1" type="ORF">HELRODRAFT_162992</name>
</gene>
<reference evidence="1 3" key="2">
    <citation type="journal article" date="2013" name="Nature">
        <title>Insights into bilaterian evolution from three spiralian genomes.</title>
        <authorList>
            <person name="Simakov O."/>
            <person name="Marletaz F."/>
            <person name="Cho S.J."/>
            <person name="Edsinger-Gonzales E."/>
            <person name="Havlak P."/>
            <person name="Hellsten U."/>
            <person name="Kuo D.H."/>
            <person name="Larsson T."/>
            <person name="Lv J."/>
            <person name="Arendt D."/>
            <person name="Savage R."/>
            <person name="Osoegawa K."/>
            <person name="de Jong P."/>
            <person name="Grimwood J."/>
            <person name="Chapman J.A."/>
            <person name="Shapiro H."/>
            <person name="Aerts A."/>
            <person name="Otillar R.P."/>
            <person name="Terry A.Y."/>
            <person name="Boore J.L."/>
            <person name="Grigoriev I.V."/>
            <person name="Lindberg D.R."/>
            <person name="Seaver E.C."/>
            <person name="Weisblat D.A."/>
            <person name="Putnam N.H."/>
            <person name="Rokhsar D.S."/>
        </authorList>
    </citation>
    <scope>NUCLEOTIDE SEQUENCE</scope>
</reference>
<dbReference type="InParanoid" id="T1ETI4"/>
<sequence length="184" mass="21068">MDTSHLNVKLAKSKNQIKAIQKKWSEICKNKSHNTHQCRKNKNSAKSVLDNQQEEKQSYLFFKASESQSIGCNNRLVDCGLTTHIVTDKSKFVHQGTNFKSTSRCIELEDGSGSTGIVKGRGTAKVAIHSSDGKTRDVYLENTLRYLKIFFWFKQQQKKELQLISTPIMHNSKITLLKYDRQKT</sequence>
<accession>T1ETI4</accession>
<dbReference type="HOGENOM" id="CLU_1469780_0_0_1"/>
<organism evidence="2 3">
    <name type="scientific">Helobdella robusta</name>
    <name type="common">Californian leech</name>
    <dbReference type="NCBI Taxonomy" id="6412"/>
    <lineage>
        <taxon>Eukaryota</taxon>
        <taxon>Metazoa</taxon>
        <taxon>Spiralia</taxon>
        <taxon>Lophotrochozoa</taxon>
        <taxon>Annelida</taxon>
        <taxon>Clitellata</taxon>
        <taxon>Hirudinea</taxon>
        <taxon>Rhynchobdellida</taxon>
        <taxon>Glossiphoniidae</taxon>
        <taxon>Helobdella</taxon>
    </lineage>
</organism>
<evidence type="ECO:0000313" key="3">
    <source>
        <dbReference type="Proteomes" id="UP000015101"/>
    </source>
</evidence>
<dbReference type="GeneID" id="20199884"/>
<reference evidence="2" key="3">
    <citation type="submission" date="2015-06" db="UniProtKB">
        <authorList>
            <consortium name="EnsemblMetazoa"/>
        </authorList>
    </citation>
    <scope>IDENTIFICATION</scope>
</reference>
<dbReference type="AlphaFoldDB" id="T1ETI4"/>
<dbReference type="EMBL" id="KB097143">
    <property type="protein sequence ID" value="ESN99443.1"/>
    <property type="molecule type" value="Genomic_DNA"/>
</dbReference>
<evidence type="ECO:0000313" key="1">
    <source>
        <dbReference type="EMBL" id="ESN99443.1"/>
    </source>
</evidence>
<name>T1ETI4_HELRO</name>
<protein>
    <submittedName>
        <fullName evidence="1 2">Uncharacterized protein</fullName>
    </submittedName>
</protein>
<evidence type="ECO:0000313" key="2">
    <source>
        <dbReference type="EnsemblMetazoa" id="HelroP162992"/>
    </source>
</evidence>
<dbReference type="STRING" id="6412.T1ETI4"/>
<dbReference type="EnsemblMetazoa" id="HelroT162992">
    <property type="protein sequence ID" value="HelroP162992"/>
    <property type="gene ID" value="HelroG162992"/>
</dbReference>